<accession>A0ABQ0G3J5</accession>
<dbReference type="Proteomes" id="UP001628179">
    <property type="component" value="Unassembled WGS sequence"/>
</dbReference>
<dbReference type="GeneID" id="98173286"/>
<proteinExistence type="predicted"/>
<protein>
    <recommendedName>
        <fullName evidence="1">DUF7514 domain-containing protein</fullName>
    </recommendedName>
</protein>
<evidence type="ECO:0000313" key="2">
    <source>
        <dbReference type="EMBL" id="GAB1312331.1"/>
    </source>
</evidence>
<reference evidence="2 3" key="1">
    <citation type="submission" date="2024-09" db="EMBL/GenBank/DDBJ databases">
        <title>Itraconazole resistance in Madurella fahalii resulting from another homologue of gene encoding cytochrome P450 14-alpha sterol demethylase (CYP51).</title>
        <authorList>
            <person name="Yoshioka I."/>
            <person name="Fahal A.H."/>
            <person name="Kaneko S."/>
            <person name="Yaguchi T."/>
        </authorList>
    </citation>
    <scope>NUCLEOTIDE SEQUENCE [LARGE SCALE GENOMIC DNA]</scope>
    <source>
        <strain evidence="2 3">IFM 68171</strain>
    </source>
</reference>
<name>A0ABQ0G3J5_9PEZI</name>
<gene>
    <name evidence="2" type="ORF">MFIFM68171_02541</name>
</gene>
<evidence type="ECO:0000259" key="1">
    <source>
        <dbReference type="Pfam" id="PF24355"/>
    </source>
</evidence>
<dbReference type="Pfam" id="PF24355">
    <property type="entry name" value="DUF7514"/>
    <property type="match status" value="1"/>
</dbReference>
<dbReference type="RefSeq" id="XP_070914064.1">
    <property type="nucleotide sequence ID" value="XM_071057963.1"/>
</dbReference>
<feature type="domain" description="DUF7514" evidence="1">
    <location>
        <begin position="65"/>
        <end position="235"/>
    </location>
</feature>
<keyword evidence="3" id="KW-1185">Reference proteome</keyword>
<comment type="caution">
    <text evidence="2">The sequence shown here is derived from an EMBL/GenBank/DDBJ whole genome shotgun (WGS) entry which is preliminary data.</text>
</comment>
<dbReference type="InterPro" id="IPR055936">
    <property type="entry name" value="DUF7514"/>
</dbReference>
<dbReference type="EMBL" id="BAAFSV010000001">
    <property type="protein sequence ID" value="GAB1312331.1"/>
    <property type="molecule type" value="Genomic_DNA"/>
</dbReference>
<evidence type="ECO:0000313" key="3">
    <source>
        <dbReference type="Proteomes" id="UP001628179"/>
    </source>
</evidence>
<organism evidence="2 3">
    <name type="scientific">Madurella fahalii</name>
    <dbReference type="NCBI Taxonomy" id="1157608"/>
    <lineage>
        <taxon>Eukaryota</taxon>
        <taxon>Fungi</taxon>
        <taxon>Dikarya</taxon>
        <taxon>Ascomycota</taxon>
        <taxon>Pezizomycotina</taxon>
        <taxon>Sordariomycetes</taxon>
        <taxon>Sordariomycetidae</taxon>
        <taxon>Sordariales</taxon>
        <taxon>Sordariales incertae sedis</taxon>
        <taxon>Madurella</taxon>
    </lineage>
</organism>
<sequence>MVFRALREVGRQVRTSITESIQHHQQQQYLLQQQQLFQPSTMTPSHGHPYYFTPPQPLSSQWPLLINPNQTPTPLFAALLDAIFTLSLPSDSSNTVDMLTPTRLAAVYDELGYPQADNLPFLLFRHAQSCGNVNPHLRANEGMQMAWRLFQLDFVTANNGTPGLTRRGFRELMVRDGLIYPIGQAKAWSTVVEKHRGKLGGMMPMGMAVPTGEIPAEAFMPTGVPATGDAEVQRVYKERQGRWIGEYNARFGGQGMGVEMDGGFCGGNWEIAKQMQDFKHQMTMDAMTPGYRLPNGNVVWTGGLNW</sequence>